<name>A0ABQ8IFB7_9ROSI</name>
<evidence type="ECO:0000313" key="2">
    <source>
        <dbReference type="EMBL" id="KAH7575343.1"/>
    </source>
</evidence>
<dbReference type="InterPro" id="IPR007541">
    <property type="entry name" value="Uncharacterised_BSP"/>
</dbReference>
<reference evidence="2 3" key="1">
    <citation type="submission" date="2021-02" db="EMBL/GenBank/DDBJ databases">
        <title>Plant Genome Project.</title>
        <authorList>
            <person name="Zhang R.-G."/>
        </authorList>
    </citation>
    <scope>NUCLEOTIDE SEQUENCE [LARGE SCALE GENOMIC DNA]</scope>
    <source>
        <tissue evidence="2">Leaves</tissue>
    </source>
</reference>
<accession>A0ABQ8IFB7</accession>
<dbReference type="Pfam" id="PF04450">
    <property type="entry name" value="BSP"/>
    <property type="match status" value="1"/>
</dbReference>
<dbReference type="PANTHER" id="PTHR33321:SF12">
    <property type="entry name" value="PLANT BASIC SECRETORY PROTEIN (BSP) FAMILY PROTEIN"/>
    <property type="match status" value="1"/>
</dbReference>
<comment type="caution">
    <text evidence="2">The sequence shown here is derived from an EMBL/GenBank/DDBJ whole genome shotgun (WGS) entry which is preliminary data.</text>
</comment>
<protein>
    <submittedName>
        <fullName evidence="2">Uncharacterized protein</fullName>
    </submittedName>
</protein>
<evidence type="ECO:0000256" key="1">
    <source>
        <dbReference type="SAM" id="SignalP"/>
    </source>
</evidence>
<dbReference type="Proteomes" id="UP000827721">
    <property type="component" value="Unassembled WGS sequence"/>
</dbReference>
<organism evidence="2 3">
    <name type="scientific">Xanthoceras sorbifolium</name>
    <dbReference type="NCBI Taxonomy" id="99658"/>
    <lineage>
        <taxon>Eukaryota</taxon>
        <taxon>Viridiplantae</taxon>
        <taxon>Streptophyta</taxon>
        <taxon>Embryophyta</taxon>
        <taxon>Tracheophyta</taxon>
        <taxon>Spermatophyta</taxon>
        <taxon>Magnoliopsida</taxon>
        <taxon>eudicotyledons</taxon>
        <taxon>Gunneridae</taxon>
        <taxon>Pentapetalae</taxon>
        <taxon>rosids</taxon>
        <taxon>malvids</taxon>
        <taxon>Sapindales</taxon>
        <taxon>Sapindaceae</taxon>
        <taxon>Xanthoceroideae</taxon>
        <taxon>Xanthoceras</taxon>
    </lineage>
</organism>
<feature type="chain" id="PRO_5046538189" evidence="1">
    <location>
        <begin position="21"/>
        <end position="226"/>
    </location>
</feature>
<keyword evidence="3" id="KW-1185">Reference proteome</keyword>
<feature type="signal peptide" evidence="1">
    <location>
        <begin position="1"/>
        <end position="20"/>
    </location>
</feature>
<proteinExistence type="predicted"/>
<evidence type="ECO:0000313" key="3">
    <source>
        <dbReference type="Proteomes" id="UP000827721"/>
    </source>
</evidence>
<keyword evidence="1" id="KW-0732">Signal</keyword>
<dbReference type="PANTHER" id="PTHR33321">
    <property type="match status" value="1"/>
</dbReference>
<gene>
    <name evidence="2" type="ORF">JRO89_XS02G0086900</name>
</gene>
<sequence length="226" mass="25929">MKLFYLLLAILAVIIEPIQAIQYLVTNNATGTPGGTRFENEIGIPYSEQTLQLATEFILQTFRQDGNYNPPHYDQITTIVYSFTFSPARHVFDTIYLSSDYIENYSGDVRIEVIGILYHETSHVWQWTGNSDSTPQGLIEGIADYIRLKAGWAPMHWAKRGSGSRWDDGYEITAYFLEYCNGLRDGIVAEINSLMEYMNYSDDFFVQLLGKSVDDLWNDYKSQYGN</sequence>
<dbReference type="EMBL" id="JAFEMO010000002">
    <property type="protein sequence ID" value="KAH7575343.1"/>
    <property type="molecule type" value="Genomic_DNA"/>
</dbReference>